<evidence type="ECO:0000313" key="9">
    <source>
        <dbReference type="EMBL" id="HIZ66180.1"/>
    </source>
</evidence>
<organism evidence="9 10">
    <name type="scientific">Candidatus Blautia pullicola</name>
    <dbReference type="NCBI Taxonomy" id="2838498"/>
    <lineage>
        <taxon>Bacteria</taxon>
        <taxon>Bacillati</taxon>
        <taxon>Bacillota</taxon>
        <taxon>Clostridia</taxon>
        <taxon>Lachnospirales</taxon>
        <taxon>Lachnospiraceae</taxon>
        <taxon>Blautia</taxon>
    </lineage>
</organism>
<dbReference type="Proteomes" id="UP000824056">
    <property type="component" value="Unassembled WGS sequence"/>
</dbReference>
<sequence>MKIKALKAAFPFTIPILAGFLFLGITYGIYMNTSGFSFLYPMAMSLSIYAGSMEFVAVSMLLGAFHPLQAFLMTLMVNARHLFYGLSMLERFKGLGKKKYYLIFGMCDESFSINYSANIPRDVDRGWFMLWVTALNQCYWFAGATLGGICGSYITFNTEGLDFAMVAMFVVIFMDQWMKEKNHTSSLLGLGISALCLAILGPDRFIIPSMAAIVAVLTLLRGSLEKKGGEIQ</sequence>
<dbReference type="GO" id="GO:0005886">
    <property type="term" value="C:plasma membrane"/>
    <property type="evidence" value="ECO:0007669"/>
    <property type="project" value="UniProtKB-SubCell"/>
</dbReference>
<protein>
    <submittedName>
        <fullName evidence="9">AzlC family ABC transporter permease</fullName>
    </submittedName>
</protein>
<name>A0A9D2FSS7_9FIRM</name>
<feature type="transmembrane region" description="Helical" evidence="8">
    <location>
        <begin position="206"/>
        <end position="224"/>
    </location>
</feature>
<dbReference type="InterPro" id="IPR011606">
    <property type="entry name" value="Brnchd-chn_aa_trnsp_permease"/>
</dbReference>
<evidence type="ECO:0000256" key="4">
    <source>
        <dbReference type="ARBA" id="ARBA00022475"/>
    </source>
</evidence>
<feature type="transmembrane region" description="Helical" evidence="8">
    <location>
        <begin position="12"/>
        <end position="31"/>
    </location>
</feature>
<reference evidence="9" key="1">
    <citation type="journal article" date="2021" name="PeerJ">
        <title>Extensive microbial diversity within the chicken gut microbiome revealed by metagenomics and culture.</title>
        <authorList>
            <person name="Gilroy R."/>
            <person name="Ravi A."/>
            <person name="Getino M."/>
            <person name="Pursley I."/>
            <person name="Horton D.L."/>
            <person name="Alikhan N.F."/>
            <person name="Baker D."/>
            <person name="Gharbi K."/>
            <person name="Hall N."/>
            <person name="Watson M."/>
            <person name="Adriaenssens E.M."/>
            <person name="Foster-Nyarko E."/>
            <person name="Jarju S."/>
            <person name="Secka A."/>
            <person name="Antonio M."/>
            <person name="Oren A."/>
            <person name="Chaudhuri R.R."/>
            <person name="La Ragione R."/>
            <person name="Hildebrand F."/>
            <person name="Pallen M.J."/>
        </authorList>
    </citation>
    <scope>NUCLEOTIDE SEQUENCE</scope>
    <source>
        <strain evidence="9">1068</strain>
    </source>
</reference>
<feature type="transmembrane region" description="Helical" evidence="8">
    <location>
        <begin position="184"/>
        <end position="200"/>
    </location>
</feature>
<dbReference type="GO" id="GO:1903785">
    <property type="term" value="P:L-valine transmembrane transport"/>
    <property type="evidence" value="ECO:0007669"/>
    <property type="project" value="TreeGrafter"/>
</dbReference>
<evidence type="ECO:0000256" key="7">
    <source>
        <dbReference type="ARBA" id="ARBA00023136"/>
    </source>
</evidence>
<keyword evidence="6 8" id="KW-1133">Transmembrane helix</keyword>
<comment type="subcellular location">
    <subcellularLocation>
        <location evidence="1">Cell membrane</location>
        <topology evidence="1">Multi-pass membrane protein</topology>
    </subcellularLocation>
</comment>
<dbReference type="AlphaFoldDB" id="A0A9D2FSS7"/>
<keyword evidence="7 8" id="KW-0472">Membrane</keyword>
<proteinExistence type="inferred from homology"/>
<dbReference type="EMBL" id="DXBG01000231">
    <property type="protein sequence ID" value="HIZ66180.1"/>
    <property type="molecule type" value="Genomic_DNA"/>
</dbReference>
<evidence type="ECO:0000256" key="3">
    <source>
        <dbReference type="ARBA" id="ARBA00022448"/>
    </source>
</evidence>
<gene>
    <name evidence="9" type="ORF">H9809_09830</name>
</gene>
<comment type="caution">
    <text evidence="9">The sequence shown here is derived from an EMBL/GenBank/DDBJ whole genome shotgun (WGS) entry which is preliminary data.</text>
</comment>
<feature type="transmembrane region" description="Helical" evidence="8">
    <location>
        <begin position="160"/>
        <end position="177"/>
    </location>
</feature>
<evidence type="ECO:0000313" key="10">
    <source>
        <dbReference type="Proteomes" id="UP000824056"/>
    </source>
</evidence>
<reference evidence="9" key="2">
    <citation type="submission" date="2021-04" db="EMBL/GenBank/DDBJ databases">
        <authorList>
            <person name="Gilroy R."/>
        </authorList>
    </citation>
    <scope>NUCLEOTIDE SEQUENCE</scope>
    <source>
        <strain evidence="9">1068</strain>
    </source>
</reference>
<dbReference type="PANTHER" id="PTHR34979:SF1">
    <property type="entry name" value="INNER MEMBRANE PROTEIN YGAZ"/>
    <property type="match status" value="1"/>
</dbReference>
<dbReference type="Pfam" id="PF03591">
    <property type="entry name" value="AzlC"/>
    <property type="match status" value="1"/>
</dbReference>
<evidence type="ECO:0000256" key="2">
    <source>
        <dbReference type="ARBA" id="ARBA00010735"/>
    </source>
</evidence>
<feature type="transmembrane region" description="Helical" evidence="8">
    <location>
        <begin position="38"/>
        <end position="62"/>
    </location>
</feature>
<evidence type="ECO:0000256" key="8">
    <source>
        <dbReference type="SAM" id="Phobius"/>
    </source>
</evidence>
<comment type="similarity">
    <text evidence="2">Belongs to the AzlC family.</text>
</comment>
<keyword evidence="4" id="KW-1003">Cell membrane</keyword>
<accession>A0A9D2FSS7</accession>
<keyword evidence="5 8" id="KW-0812">Transmembrane</keyword>
<feature type="transmembrane region" description="Helical" evidence="8">
    <location>
        <begin position="128"/>
        <end position="154"/>
    </location>
</feature>
<keyword evidence="3" id="KW-0813">Transport</keyword>
<dbReference type="PANTHER" id="PTHR34979">
    <property type="entry name" value="INNER MEMBRANE PROTEIN YGAZ"/>
    <property type="match status" value="1"/>
</dbReference>
<evidence type="ECO:0000256" key="5">
    <source>
        <dbReference type="ARBA" id="ARBA00022692"/>
    </source>
</evidence>
<evidence type="ECO:0000256" key="1">
    <source>
        <dbReference type="ARBA" id="ARBA00004651"/>
    </source>
</evidence>
<evidence type="ECO:0000256" key="6">
    <source>
        <dbReference type="ARBA" id="ARBA00022989"/>
    </source>
</evidence>